<dbReference type="FunFam" id="1.25.40.340:FF:000002">
    <property type="entry name" value="Dihydroxyacetone kinase, L subunit"/>
    <property type="match status" value="1"/>
</dbReference>
<evidence type="ECO:0000256" key="3">
    <source>
        <dbReference type="ARBA" id="ARBA00012578"/>
    </source>
</evidence>
<dbReference type="VEuPathDB" id="VectorBase:PPAPM1_007808"/>
<dbReference type="EMBL" id="AJVK01029712">
    <property type="status" value="NOT_ANNOTATED_CDS"/>
    <property type="molecule type" value="Genomic_DNA"/>
</dbReference>
<dbReference type="Pfam" id="PF02733">
    <property type="entry name" value="Dak1"/>
    <property type="match status" value="1"/>
</dbReference>
<dbReference type="PROSITE" id="PS51481">
    <property type="entry name" value="DHAK"/>
    <property type="match status" value="1"/>
</dbReference>
<evidence type="ECO:0000313" key="16">
    <source>
        <dbReference type="EnsemblMetazoa" id="PPAI005053-PA"/>
    </source>
</evidence>
<evidence type="ECO:0000313" key="17">
    <source>
        <dbReference type="Proteomes" id="UP000092462"/>
    </source>
</evidence>
<reference evidence="16" key="1">
    <citation type="submission" date="2022-08" db="UniProtKB">
        <authorList>
            <consortium name="EnsemblMetazoa"/>
        </authorList>
    </citation>
    <scope>IDENTIFICATION</scope>
    <source>
        <strain evidence="16">Israel</strain>
    </source>
</reference>
<dbReference type="SUPFAM" id="SSF101473">
    <property type="entry name" value="DhaL-like"/>
    <property type="match status" value="1"/>
</dbReference>
<evidence type="ECO:0000256" key="10">
    <source>
        <dbReference type="ARBA" id="ARBA00032426"/>
    </source>
</evidence>
<evidence type="ECO:0000256" key="6">
    <source>
        <dbReference type="ARBA" id="ARBA00022741"/>
    </source>
</evidence>
<keyword evidence="8" id="KW-0067">ATP-binding</keyword>
<dbReference type="GO" id="GO:0004371">
    <property type="term" value="F:glycerone kinase activity"/>
    <property type="evidence" value="ECO:0007669"/>
    <property type="project" value="UniProtKB-EC"/>
</dbReference>
<dbReference type="FunFam" id="3.40.50.10440:FF:000001">
    <property type="entry name" value="Dihydroxyacetone kinase, DhaK subunit"/>
    <property type="match status" value="1"/>
</dbReference>
<comment type="subunit">
    <text evidence="12">Homodimer. Interacts with IFIH1 (via the CARD domains), the interaction is inhibited by viral infection.</text>
</comment>
<evidence type="ECO:0000256" key="15">
    <source>
        <dbReference type="ARBA" id="ARBA00048898"/>
    </source>
</evidence>
<dbReference type="GO" id="GO:0019563">
    <property type="term" value="P:glycerol catabolic process"/>
    <property type="evidence" value="ECO:0007669"/>
    <property type="project" value="TreeGrafter"/>
</dbReference>
<dbReference type="InterPro" id="IPR050861">
    <property type="entry name" value="Dihydroxyacetone_Kinase"/>
</dbReference>
<dbReference type="GO" id="GO:0005524">
    <property type="term" value="F:ATP binding"/>
    <property type="evidence" value="ECO:0007669"/>
    <property type="project" value="UniProtKB-KW"/>
</dbReference>
<dbReference type="PROSITE" id="PS51480">
    <property type="entry name" value="DHAL"/>
    <property type="match status" value="1"/>
</dbReference>
<dbReference type="EC" id="4.6.1.15" evidence="3"/>
<sequence>MNSLCSITKSLRGFLPTHSAPVELLENVQVVVRVGDQRRVKLISGGGSGHEPAHVGYVGPNHLTAAVCGEIFASPSVQQILAGILASGSSENPILLIVNNYTGDWLNFSLAREIAKNSLGYSNIEILLVTDDIAIENVQESVGARGLAGCVLTIKIAGAMAEDGKSLQEIHNFCSELFSKKQIQTVGFTFSSNLKTGQISNVEIGKGIHGEPGASRDTNLSTFNDIAQHLLEIFLKYLPKDSKLIVMINNLGGTSQHILNVFTSSLLPKIKEYFQIVHLVSGAFMTSLDQEGISVTLLNINNKEQILEYVNRSISTGIPQPQPKITTRDLTHLDKLIAEHDSAPQKIQRDPQFLEKLFKSACNELLQECTLLNEMDSELGDGDTGSTISRGVSHLLSHFTNSADFQRPGDFLRRLSWELSCKMGGSSGALYGIFFQAASTVFVSPSGESFAEFHDWMDALKCGNLALQKAARSKRGDRTMLDPLLAIENFLQHSSKITGSALAEALLKIVTESAAATKDMIPRAGRAAYTTSTVNKNLKYPDPGAYAIAVWIGGLTKCFLETK</sequence>
<dbReference type="Proteomes" id="UP000092462">
    <property type="component" value="Unassembled WGS sequence"/>
</dbReference>
<organism evidence="16 17">
    <name type="scientific">Phlebotomus papatasi</name>
    <name type="common">Sandfly</name>
    <dbReference type="NCBI Taxonomy" id="29031"/>
    <lineage>
        <taxon>Eukaryota</taxon>
        <taxon>Metazoa</taxon>
        <taxon>Ecdysozoa</taxon>
        <taxon>Arthropoda</taxon>
        <taxon>Hexapoda</taxon>
        <taxon>Insecta</taxon>
        <taxon>Pterygota</taxon>
        <taxon>Neoptera</taxon>
        <taxon>Endopterygota</taxon>
        <taxon>Diptera</taxon>
        <taxon>Nematocera</taxon>
        <taxon>Psychodoidea</taxon>
        <taxon>Psychodidae</taxon>
        <taxon>Phlebotomus</taxon>
        <taxon>Phlebotomus</taxon>
    </lineage>
</organism>
<evidence type="ECO:0000256" key="5">
    <source>
        <dbReference type="ARBA" id="ARBA00022679"/>
    </source>
</evidence>
<evidence type="ECO:0000256" key="2">
    <source>
        <dbReference type="ARBA" id="ARBA00012110"/>
    </source>
</evidence>
<dbReference type="SUPFAM" id="SSF82549">
    <property type="entry name" value="DAK1/DegV-like"/>
    <property type="match status" value="1"/>
</dbReference>
<evidence type="ECO:0000256" key="1">
    <source>
        <dbReference type="ARBA" id="ARBA00012107"/>
    </source>
</evidence>
<keyword evidence="9" id="KW-0170">Cobalt</keyword>
<protein>
    <recommendedName>
        <fullName evidence="4">Triokinase/FMN cyclase</fullName>
        <ecNumber evidence="2">2.7.1.28</ecNumber>
        <ecNumber evidence="1">2.7.1.29</ecNumber>
        <ecNumber evidence="3">4.6.1.15</ecNumber>
    </recommendedName>
    <alternativeName>
        <fullName evidence="10">Bifunctional ATP-dependent dihydroxyacetone kinase/FAD-AMP lyase (cyclizing)</fullName>
    </alternativeName>
</protein>
<evidence type="ECO:0000256" key="7">
    <source>
        <dbReference type="ARBA" id="ARBA00022777"/>
    </source>
</evidence>
<dbReference type="InterPro" id="IPR036117">
    <property type="entry name" value="DhaL_dom_sf"/>
</dbReference>
<dbReference type="Pfam" id="PF02734">
    <property type="entry name" value="Dak2"/>
    <property type="match status" value="1"/>
</dbReference>
<evidence type="ECO:0000256" key="8">
    <source>
        <dbReference type="ARBA" id="ARBA00022840"/>
    </source>
</evidence>
<keyword evidence="7" id="KW-0418">Kinase</keyword>
<dbReference type="GO" id="GO:0034012">
    <property type="term" value="F:FAD-AMP lyase (cyclizing) activity"/>
    <property type="evidence" value="ECO:0007669"/>
    <property type="project" value="UniProtKB-EC"/>
</dbReference>
<dbReference type="Gene3D" id="3.40.50.10440">
    <property type="entry name" value="Dihydroxyacetone kinase, domain 1"/>
    <property type="match status" value="1"/>
</dbReference>
<dbReference type="GO" id="GO:0005829">
    <property type="term" value="C:cytosol"/>
    <property type="evidence" value="ECO:0007669"/>
    <property type="project" value="TreeGrafter"/>
</dbReference>
<dbReference type="EC" id="2.7.1.29" evidence="1"/>
<dbReference type="PANTHER" id="PTHR28629:SF4">
    <property type="entry name" value="TRIOKINASE_FMN CYCLASE"/>
    <property type="match status" value="1"/>
</dbReference>
<dbReference type="AlphaFoldDB" id="A0A1B0GNS0"/>
<dbReference type="Gene3D" id="3.30.1180.20">
    <property type="entry name" value="Dihydroxyacetone kinase, domain 2"/>
    <property type="match status" value="1"/>
</dbReference>
<proteinExistence type="predicted"/>
<dbReference type="GO" id="GO:0050354">
    <property type="term" value="F:triokinase activity"/>
    <property type="evidence" value="ECO:0007669"/>
    <property type="project" value="UniProtKB-EC"/>
</dbReference>
<evidence type="ECO:0000256" key="13">
    <source>
        <dbReference type="ARBA" id="ARBA00047974"/>
    </source>
</evidence>
<keyword evidence="17" id="KW-1185">Reference proteome</keyword>
<evidence type="ECO:0000256" key="4">
    <source>
        <dbReference type="ARBA" id="ARBA00018932"/>
    </source>
</evidence>
<dbReference type="SMART" id="SM01120">
    <property type="entry name" value="Dak2"/>
    <property type="match status" value="1"/>
</dbReference>
<evidence type="ECO:0000256" key="12">
    <source>
        <dbReference type="ARBA" id="ARBA00046681"/>
    </source>
</evidence>
<dbReference type="PANTHER" id="PTHR28629">
    <property type="entry name" value="TRIOKINASE/FMN CYCLASE"/>
    <property type="match status" value="1"/>
</dbReference>
<comment type="catalytic activity">
    <reaction evidence="13">
        <text>D-glyceraldehyde + ATP = D-glyceraldehyde 3-phosphate + ADP + H(+)</text>
        <dbReference type="Rhea" id="RHEA:13941"/>
        <dbReference type="ChEBI" id="CHEBI:15378"/>
        <dbReference type="ChEBI" id="CHEBI:17378"/>
        <dbReference type="ChEBI" id="CHEBI:30616"/>
        <dbReference type="ChEBI" id="CHEBI:59776"/>
        <dbReference type="ChEBI" id="CHEBI:456216"/>
        <dbReference type="EC" id="2.7.1.28"/>
    </reaction>
</comment>
<name>A0A1B0GNS0_PHLPP</name>
<keyword evidence="6" id="KW-0547">Nucleotide-binding</keyword>
<comment type="catalytic activity">
    <reaction evidence="15">
        <text>dihydroxyacetone + ATP = dihydroxyacetone phosphate + ADP + H(+)</text>
        <dbReference type="Rhea" id="RHEA:15773"/>
        <dbReference type="ChEBI" id="CHEBI:15378"/>
        <dbReference type="ChEBI" id="CHEBI:16016"/>
        <dbReference type="ChEBI" id="CHEBI:30616"/>
        <dbReference type="ChEBI" id="CHEBI:57642"/>
        <dbReference type="ChEBI" id="CHEBI:456216"/>
        <dbReference type="EC" id="2.7.1.29"/>
    </reaction>
</comment>
<comment type="catalytic activity">
    <reaction evidence="14">
        <text>FAD = riboflavin cyclic-4',5'-phosphate + AMP + H(+)</text>
        <dbReference type="Rhea" id="RHEA:13729"/>
        <dbReference type="ChEBI" id="CHEBI:15378"/>
        <dbReference type="ChEBI" id="CHEBI:57692"/>
        <dbReference type="ChEBI" id="CHEBI:76202"/>
        <dbReference type="ChEBI" id="CHEBI:456215"/>
        <dbReference type="EC" id="4.6.1.15"/>
    </reaction>
</comment>
<dbReference type="VEuPathDB" id="VectorBase:PPAI005053"/>
<evidence type="ECO:0000256" key="9">
    <source>
        <dbReference type="ARBA" id="ARBA00023285"/>
    </source>
</evidence>
<dbReference type="InterPro" id="IPR004006">
    <property type="entry name" value="DhaK_dom"/>
</dbReference>
<dbReference type="Gene3D" id="1.25.40.340">
    <property type="match status" value="1"/>
</dbReference>
<keyword evidence="5" id="KW-0808">Transferase</keyword>
<evidence type="ECO:0000256" key="11">
    <source>
        <dbReference type="ARBA" id="ARBA00045490"/>
    </source>
</evidence>
<dbReference type="InterPro" id="IPR004007">
    <property type="entry name" value="DhaL_dom"/>
</dbReference>
<comment type="function">
    <text evidence="11">Catalyzes both the phosphorylation of dihydroxyacetone and of glyceraldehyde, and the splitting of ribonucleoside diphosphate-X compounds among which FAD is the best substrate. Represses IFIH1-mediated cellular antiviral response.</text>
</comment>
<dbReference type="EC" id="2.7.1.28" evidence="2"/>
<evidence type="ECO:0000256" key="14">
    <source>
        <dbReference type="ARBA" id="ARBA00048526"/>
    </source>
</evidence>
<accession>A0A1B0GNS0</accession>
<dbReference type="EnsemblMetazoa" id="PPAI005053-RA">
    <property type="protein sequence ID" value="PPAI005053-PA"/>
    <property type="gene ID" value="PPAI005053"/>
</dbReference>